<dbReference type="Proteomes" id="UP000198625">
    <property type="component" value="Unassembled WGS sequence"/>
</dbReference>
<dbReference type="Pfam" id="PF12725">
    <property type="entry name" value="DUF3810"/>
    <property type="match status" value="1"/>
</dbReference>
<accession>A0A1H3Q588</accession>
<gene>
    <name evidence="3" type="ORF">SAMN05660462_01802</name>
</gene>
<sequence>MKKKKGINSLWLVVLAPMGAILVSLSLKNPHLVEKLYSNGIYRYIGIFLSNVTGIVPFSLGEFIVIFTFLFILIYAIKILIKIITRHISLQNFYRHFKNVIIAISVVYFAFIILWGLNYYRLPLSKIIGLDTKPASINELKSLCINLIEETNSLRKELDLNSQNLNKDTYSQTLKRAYKGYDKVGQLYPVLDGKYGTPKAVLFSKGMSYTGITGIYFPFTAEANVNVHIPYVSIPSTATHEMAHQRGFAREDEANYIAYLACKLHPDVDFQYSGYLLALIHSMNALYSSDIEAYYELNNRYSPELKKDLIAMNEYWKRFEGPIEKASNKVNNTYLKSNNQKDGIKSYGRMVDLLIAEYREEHKK</sequence>
<dbReference type="RefSeq" id="WP_244270505.1">
    <property type="nucleotide sequence ID" value="NZ_FNQE01000018.1"/>
</dbReference>
<dbReference type="InterPro" id="IPR024294">
    <property type="entry name" value="DUF3810"/>
</dbReference>
<evidence type="ECO:0000313" key="4">
    <source>
        <dbReference type="Proteomes" id="UP000198625"/>
    </source>
</evidence>
<evidence type="ECO:0000256" key="2">
    <source>
        <dbReference type="SAM" id="Phobius"/>
    </source>
</evidence>
<name>A0A1H3Q588_9FIRM</name>
<keyword evidence="2" id="KW-0812">Transmembrane</keyword>
<evidence type="ECO:0008006" key="5">
    <source>
        <dbReference type="Google" id="ProtNLM"/>
    </source>
</evidence>
<feature type="transmembrane region" description="Helical" evidence="2">
    <location>
        <begin position="97"/>
        <end position="117"/>
    </location>
</feature>
<dbReference type="AlphaFoldDB" id="A0A1H3Q588"/>
<reference evidence="3 4" key="1">
    <citation type="submission" date="2016-10" db="EMBL/GenBank/DDBJ databases">
        <authorList>
            <person name="de Groot N.N."/>
        </authorList>
    </citation>
    <scope>NUCLEOTIDE SEQUENCE [LARGE SCALE GENOMIC DNA]</scope>
    <source>
        <strain evidence="3 4">DSM 21650</strain>
    </source>
</reference>
<feature type="transmembrane region" description="Helical" evidence="2">
    <location>
        <begin position="7"/>
        <end position="27"/>
    </location>
</feature>
<keyword evidence="2" id="KW-1133">Transmembrane helix</keyword>
<feature type="transmembrane region" description="Helical" evidence="2">
    <location>
        <begin position="47"/>
        <end position="76"/>
    </location>
</feature>
<evidence type="ECO:0000313" key="3">
    <source>
        <dbReference type="EMBL" id="SDZ08546.1"/>
    </source>
</evidence>
<dbReference type="EMBL" id="FNQE01000018">
    <property type="protein sequence ID" value="SDZ08546.1"/>
    <property type="molecule type" value="Genomic_DNA"/>
</dbReference>
<feature type="coiled-coil region" evidence="1">
    <location>
        <begin position="137"/>
        <end position="168"/>
    </location>
</feature>
<keyword evidence="2" id="KW-0472">Membrane</keyword>
<proteinExistence type="predicted"/>
<keyword evidence="4" id="KW-1185">Reference proteome</keyword>
<keyword evidence="1" id="KW-0175">Coiled coil</keyword>
<evidence type="ECO:0000256" key="1">
    <source>
        <dbReference type="SAM" id="Coils"/>
    </source>
</evidence>
<protein>
    <recommendedName>
        <fullName evidence="5">DUF3810 domain-containing protein</fullName>
    </recommendedName>
</protein>
<organism evidence="3 4">
    <name type="scientific">Proteiniborus ethanoligenes</name>
    <dbReference type="NCBI Taxonomy" id="415015"/>
    <lineage>
        <taxon>Bacteria</taxon>
        <taxon>Bacillati</taxon>
        <taxon>Bacillota</taxon>
        <taxon>Clostridia</taxon>
        <taxon>Eubacteriales</taxon>
        <taxon>Proteiniborus</taxon>
    </lineage>
</organism>